<dbReference type="InterPro" id="IPR023201">
    <property type="entry name" value="SecY_dom_sf"/>
</dbReference>
<dbReference type="InterPro" id="IPR002208">
    <property type="entry name" value="SecY/SEC61-alpha"/>
</dbReference>
<keyword evidence="14" id="KW-1185">Reference proteome</keyword>
<dbReference type="EMBL" id="QPFP01000108">
    <property type="protein sequence ID" value="TEB21516.1"/>
    <property type="molecule type" value="Genomic_DNA"/>
</dbReference>
<dbReference type="PIRSF" id="PIRSF004557">
    <property type="entry name" value="SecY"/>
    <property type="match status" value="1"/>
</dbReference>
<evidence type="ECO:0000256" key="1">
    <source>
        <dbReference type="ARBA" id="ARBA00004477"/>
    </source>
</evidence>
<dbReference type="GO" id="GO:0015031">
    <property type="term" value="P:protein transport"/>
    <property type="evidence" value="ECO:0007669"/>
    <property type="project" value="UniProtKB-KW"/>
</dbReference>
<accession>A0A4Y7SI20</accession>
<dbReference type="PANTHER" id="PTHR10906">
    <property type="entry name" value="SECY/SEC61-ALPHA FAMILY MEMBER"/>
    <property type="match status" value="1"/>
</dbReference>
<dbReference type="InterPro" id="IPR030659">
    <property type="entry name" value="SecY_CS"/>
</dbReference>
<proteinExistence type="inferred from homology"/>
<feature type="domain" description="Translocon Sec61/SecY plug" evidence="12">
    <location>
        <begin position="41"/>
        <end position="75"/>
    </location>
</feature>
<gene>
    <name evidence="13" type="ORF">FA13DRAFT_98940</name>
</gene>
<evidence type="ECO:0000256" key="8">
    <source>
        <dbReference type="ARBA" id="ARBA00023010"/>
    </source>
</evidence>
<feature type="transmembrane region" description="Helical" evidence="11">
    <location>
        <begin position="75"/>
        <end position="100"/>
    </location>
</feature>
<comment type="similarity">
    <text evidence="2 10">Belongs to the SecY/SEC61-alpha family.</text>
</comment>
<evidence type="ECO:0000313" key="13">
    <source>
        <dbReference type="EMBL" id="TEB21516.1"/>
    </source>
</evidence>
<feature type="transmembrane region" description="Helical" evidence="11">
    <location>
        <begin position="244"/>
        <end position="265"/>
    </location>
</feature>
<evidence type="ECO:0000256" key="10">
    <source>
        <dbReference type="RuleBase" id="RU004349"/>
    </source>
</evidence>
<organism evidence="13 14">
    <name type="scientific">Coprinellus micaceus</name>
    <name type="common">Glistening ink-cap mushroom</name>
    <name type="synonym">Coprinus micaceus</name>
    <dbReference type="NCBI Taxonomy" id="71717"/>
    <lineage>
        <taxon>Eukaryota</taxon>
        <taxon>Fungi</taxon>
        <taxon>Dikarya</taxon>
        <taxon>Basidiomycota</taxon>
        <taxon>Agaricomycotina</taxon>
        <taxon>Agaricomycetes</taxon>
        <taxon>Agaricomycetidae</taxon>
        <taxon>Agaricales</taxon>
        <taxon>Agaricineae</taxon>
        <taxon>Psathyrellaceae</taxon>
        <taxon>Coprinellus</taxon>
    </lineage>
</organism>
<dbReference type="AlphaFoldDB" id="A0A4Y7SI20"/>
<dbReference type="InterPro" id="IPR019561">
    <property type="entry name" value="Translocon_Sec61/SecY_plug_dom"/>
</dbReference>
<dbReference type="OrthoDB" id="420669at2759"/>
<dbReference type="NCBIfam" id="NF006341">
    <property type="entry name" value="PRK08568.1-5"/>
    <property type="match status" value="1"/>
</dbReference>
<evidence type="ECO:0000256" key="11">
    <source>
        <dbReference type="SAM" id="Phobius"/>
    </source>
</evidence>
<dbReference type="Pfam" id="PF10559">
    <property type="entry name" value="Plug_translocon"/>
    <property type="match status" value="1"/>
</dbReference>
<protein>
    <submittedName>
        <fullName evidence="13">Protein transporter</fullName>
    </submittedName>
</protein>
<dbReference type="NCBIfam" id="TIGR00967">
    <property type="entry name" value="3a0501s007"/>
    <property type="match status" value="1"/>
</dbReference>
<evidence type="ECO:0000259" key="12">
    <source>
        <dbReference type="Pfam" id="PF10559"/>
    </source>
</evidence>
<dbReference type="PROSITE" id="PS00755">
    <property type="entry name" value="SECY_1"/>
    <property type="match status" value="1"/>
</dbReference>
<keyword evidence="5" id="KW-0256">Endoplasmic reticulum</keyword>
<keyword evidence="4 11" id="KW-0812">Transmembrane</keyword>
<keyword evidence="8" id="KW-0811">Translocation</keyword>
<feature type="transmembrane region" description="Helical" evidence="11">
    <location>
        <begin position="120"/>
        <end position="139"/>
    </location>
</feature>
<feature type="transmembrane region" description="Helical" evidence="11">
    <location>
        <begin position="440"/>
        <end position="458"/>
    </location>
</feature>
<evidence type="ECO:0000256" key="3">
    <source>
        <dbReference type="ARBA" id="ARBA00022448"/>
    </source>
</evidence>
<reference evidence="13 14" key="1">
    <citation type="journal article" date="2019" name="Nat. Ecol. Evol.">
        <title>Megaphylogeny resolves global patterns of mushroom evolution.</title>
        <authorList>
            <person name="Varga T."/>
            <person name="Krizsan K."/>
            <person name="Foldi C."/>
            <person name="Dima B."/>
            <person name="Sanchez-Garcia M."/>
            <person name="Sanchez-Ramirez S."/>
            <person name="Szollosi G.J."/>
            <person name="Szarkandi J.G."/>
            <person name="Papp V."/>
            <person name="Albert L."/>
            <person name="Andreopoulos W."/>
            <person name="Angelini C."/>
            <person name="Antonin V."/>
            <person name="Barry K.W."/>
            <person name="Bougher N.L."/>
            <person name="Buchanan P."/>
            <person name="Buyck B."/>
            <person name="Bense V."/>
            <person name="Catcheside P."/>
            <person name="Chovatia M."/>
            <person name="Cooper J."/>
            <person name="Damon W."/>
            <person name="Desjardin D."/>
            <person name="Finy P."/>
            <person name="Geml J."/>
            <person name="Haridas S."/>
            <person name="Hughes K."/>
            <person name="Justo A."/>
            <person name="Karasinski D."/>
            <person name="Kautmanova I."/>
            <person name="Kiss B."/>
            <person name="Kocsube S."/>
            <person name="Kotiranta H."/>
            <person name="LaButti K.M."/>
            <person name="Lechner B.E."/>
            <person name="Liimatainen K."/>
            <person name="Lipzen A."/>
            <person name="Lukacs Z."/>
            <person name="Mihaltcheva S."/>
            <person name="Morgado L.N."/>
            <person name="Niskanen T."/>
            <person name="Noordeloos M.E."/>
            <person name="Ohm R.A."/>
            <person name="Ortiz-Santana B."/>
            <person name="Ovrebo C."/>
            <person name="Racz N."/>
            <person name="Riley R."/>
            <person name="Savchenko A."/>
            <person name="Shiryaev A."/>
            <person name="Soop K."/>
            <person name="Spirin V."/>
            <person name="Szebenyi C."/>
            <person name="Tomsovsky M."/>
            <person name="Tulloss R.E."/>
            <person name="Uehling J."/>
            <person name="Grigoriev I.V."/>
            <person name="Vagvolgyi C."/>
            <person name="Papp T."/>
            <person name="Martin F.M."/>
            <person name="Miettinen O."/>
            <person name="Hibbett D.S."/>
            <person name="Nagy L.G."/>
        </authorList>
    </citation>
    <scope>NUCLEOTIDE SEQUENCE [LARGE SCALE GENOMIC DNA]</scope>
    <source>
        <strain evidence="13 14">FP101781</strain>
    </source>
</reference>
<feature type="transmembrane region" description="Helical" evidence="11">
    <location>
        <begin position="285"/>
        <end position="306"/>
    </location>
</feature>
<dbReference type="Proteomes" id="UP000298030">
    <property type="component" value="Unassembled WGS sequence"/>
</dbReference>
<evidence type="ECO:0000256" key="9">
    <source>
        <dbReference type="ARBA" id="ARBA00023136"/>
    </source>
</evidence>
<dbReference type="SUPFAM" id="SSF103491">
    <property type="entry name" value="Preprotein translocase SecY subunit"/>
    <property type="match status" value="1"/>
</dbReference>
<evidence type="ECO:0000256" key="6">
    <source>
        <dbReference type="ARBA" id="ARBA00022927"/>
    </source>
</evidence>
<keyword evidence="3" id="KW-0813">Transport</keyword>
<evidence type="ECO:0000256" key="7">
    <source>
        <dbReference type="ARBA" id="ARBA00022989"/>
    </source>
</evidence>
<dbReference type="FunFam" id="1.10.3370.10:FF:000002">
    <property type="entry name" value="Transport Sec61 subunit alpha isoform 2"/>
    <property type="match status" value="1"/>
</dbReference>
<evidence type="ECO:0000256" key="4">
    <source>
        <dbReference type="ARBA" id="ARBA00022692"/>
    </source>
</evidence>
<evidence type="ECO:0000256" key="5">
    <source>
        <dbReference type="ARBA" id="ARBA00022824"/>
    </source>
</evidence>
<dbReference type="Gene3D" id="1.10.3370.10">
    <property type="entry name" value="SecY subunit domain"/>
    <property type="match status" value="1"/>
</dbReference>
<feature type="transmembrane region" description="Helical" evidence="11">
    <location>
        <begin position="33"/>
        <end position="55"/>
    </location>
</feature>
<keyword evidence="9 11" id="KW-0472">Membrane</keyword>
<comment type="subcellular location">
    <subcellularLocation>
        <location evidence="1">Endoplasmic reticulum membrane</location>
        <topology evidence="1">Multi-pass membrane protein</topology>
    </subcellularLocation>
</comment>
<evidence type="ECO:0000313" key="14">
    <source>
        <dbReference type="Proteomes" id="UP000298030"/>
    </source>
</evidence>
<dbReference type="Pfam" id="PF00344">
    <property type="entry name" value="SecY"/>
    <property type="match status" value="1"/>
</dbReference>
<feature type="transmembrane region" description="Helical" evidence="11">
    <location>
        <begin position="416"/>
        <end position="434"/>
    </location>
</feature>
<sequence length="477" mass="52134">MSGFRFLNLVRPFLPILPEVSSPDRKVPFNQKVLWTAVTLLIFLVCSQVPLYGIMSSDSSDPLYWMRVILASNRGTLMELGITPIVTSGMIMQLLAGANLVDVDFSLKDDRVLFSGAQKLFALIIAFGQATVSVLTGLYGQPSDLGAGVCLLLIIQLIVAALIVILLDELLQKGYGLGSGINLFIATNICESIVWKAFSPTTVNVGRGAEFEGAIVALFHLLFTWSDPRRALREAFWRERLPNVMNLISTVVIFAVVIYLQGFRIEIPVKSNRFRGQRGTYPVKLFYTSNMPIMLQSALTSNVFIVSQMLATRFPSNLLVKLIGIWEPMEGSPQLRAVGGIAYYMSPPLTIKEAVLDPIHTAVYITFMLSACALFSKTWIEVSGSGPRDVAKQLKDQQMVMAGHREGSMYKELKRVIPTAAAFGGAILGLLSVAADLSGAIGSGTGILMAVTIIYSYWEIGMRESGGPEMAALQELM</sequence>
<feature type="transmembrane region" description="Helical" evidence="11">
    <location>
        <begin position="145"/>
        <end position="167"/>
    </location>
</feature>
<evidence type="ECO:0000256" key="2">
    <source>
        <dbReference type="ARBA" id="ARBA00005751"/>
    </source>
</evidence>
<name>A0A4Y7SI20_COPMI</name>
<dbReference type="STRING" id="71717.A0A4Y7SI20"/>
<keyword evidence="7 11" id="KW-1133">Transmembrane helix</keyword>
<comment type="caution">
    <text evidence="13">The sequence shown here is derived from an EMBL/GenBank/DDBJ whole genome shotgun (WGS) entry which is preliminary data.</text>
</comment>
<dbReference type="GO" id="GO:0005789">
    <property type="term" value="C:endoplasmic reticulum membrane"/>
    <property type="evidence" value="ECO:0007669"/>
    <property type="project" value="UniProtKB-SubCell"/>
</dbReference>
<keyword evidence="6" id="KW-0653">Protein transport</keyword>